<reference evidence="3" key="1">
    <citation type="submission" date="2021-03" db="EMBL/GenBank/DDBJ databases">
        <authorList>
            <person name="Tagirdzhanova G."/>
        </authorList>
    </citation>
    <scope>NUCLEOTIDE SEQUENCE</scope>
</reference>
<evidence type="ECO:0000256" key="2">
    <source>
        <dbReference type="SAM" id="MobiDB-lite"/>
    </source>
</evidence>
<dbReference type="Proteomes" id="UP000664169">
    <property type="component" value="Unassembled WGS sequence"/>
</dbReference>
<accession>A0A8H3ICE8</accession>
<evidence type="ECO:0000313" key="4">
    <source>
        <dbReference type="Proteomes" id="UP000664169"/>
    </source>
</evidence>
<sequence length="414" mass="46245">MLRSSLRCRVGKRQYFWRAASLQNYASPSPRTLRARSSQRKNLNAASRSRKFPDTPRWPTDVFATAYQNGVMKVAPLGVNNFLNDIWHLANSRQLDQANVRGKLEERGLEAGDLTMIAKLLTTRRSDTRLISLGLDCLSLAADLGDVGAAMILVDVAIENKAHMGIGTTRYQKALAHIKTLAATKDIHSMVLLGRVYEQSNNFREAVGVYEEVIEINNARLKANQPVPDDERTSLAEAYRNTGRLILRSPGSGNSAFQHFETAALEYEDSVSFYYMALIRGDSHKDYITLLSQAAISGVTDAAYELGLSYAKEGDRLSRVENSSRPAHLMAVHWFELAQDVPKLSGRAKLHVARIYQAQNSAASLGVDEIQHISKELGASMSRQMQQFITSHWENPSFSLTAIELENRMEEIKE</sequence>
<dbReference type="AlphaFoldDB" id="A0A8H3ICE8"/>
<gene>
    <name evidence="3" type="ORF">GOMPHAMPRED_007837</name>
</gene>
<organism evidence="3 4">
    <name type="scientific">Gomphillus americanus</name>
    <dbReference type="NCBI Taxonomy" id="1940652"/>
    <lineage>
        <taxon>Eukaryota</taxon>
        <taxon>Fungi</taxon>
        <taxon>Dikarya</taxon>
        <taxon>Ascomycota</taxon>
        <taxon>Pezizomycotina</taxon>
        <taxon>Lecanoromycetes</taxon>
        <taxon>OSLEUM clade</taxon>
        <taxon>Ostropomycetidae</taxon>
        <taxon>Ostropales</taxon>
        <taxon>Graphidaceae</taxon>
        <taxon>Gomphilloideae</taxon>
        <taxon>Gomphillus</taxon>
    </lineage>
</organism>
<dbReference type="SUPFAM" id="SSF81901">
    <property type="entry name" value="HCP-like"/>
    <property type="match status" value="1"/>
</dbReference>
<name>A0A8H3ICE8_9LECA</name>
<keyword evidence="4" id="KW-1185">Reference proteome</keyword>
<evidence type="ECO:0000313" key="3">
    <source>
        <dbReference type="EMBL" id="CAF9913253.1"/>
    </source>
</evidence>
<comment type="caution">
    <text evidence="3">The sequence shown here is derived from an EMBL/GenBank/DDBJ whole genome shotgun (WGS) entry which is preliminary data.</text>
</comment>
<dbReference type="PROSITE" id="PS50005">
    <property type="entry name" value="TPR"/>
    <property type="match status" value="1"/>
</dbReference>
<keyword evidence="1" id="KW-0802">TPR repeat</keyword>
<dbReference type="InterPro" id="IPR019734">
    <property type="entry name" value="TPR_rpt"/>
</dbReference>
<dbReference type="Gene3D" id="1.25.40.10">
    <property type="entry name" value="Tetratricopeptide repeat domain"/>
    <property type="match status" value="1"/>
</dbReference>
<proteinExistence type="predicted"/>
<dbReference type="OrthoDB" id="5379420at2759"/>
<feature type="region of interest" description="Disordered" evidence="2">
    <location>
        <begin position="28"/>
        <end position="54"/>
    </location>
</feature>
<dbReference type="EMBL" id="CAJPDQ010000008">
    <property type="protein sequence ID" value="CAF9913253.1"/>
    <property type="molecule type" value="Genomic_DNA"/>
</dbReference>
<protein>
    <submittedName>
        <fullName evidence="3">Uncharacterized protein</fullName>
    </submittedName>
</protein>
<evidence type="ECO:0000256" key="1">
    <source>
        <dbReference type="PROSITE-ProRule" id="PRU00339"/>
    </source>
</evidence>
<feature type="repeat" description="TPR" evidence="1">
    <location>
        <begin position="187"/>
        <end position="220"/>
    </location>
</feature>
<dbReference type="InterPro" id="IPR011990">
    <property type="entry name" value="TPR-like_helical_dom_sf"/>
</dbReference>